<protein>
    <recommendedName>
        <fullName evidence="4">LPS export ABC transporter periplasmic protein LptC</fullName>
    </recommendedName>
</protein>
<dbReference type="InterPro" id="IPR010664">
    <property type="entry name" value="LipoPS_assembly_LptC-rel"/>
</dbReference>
<dbReference type="PATRIC" id="fig|1028800.3.peg.15"/>
<name>A0A068SJP3_NEOGA</name>
<organism evidence="2 3">
    <name type="scientific">Neorhizobium galegae bv. orientalis str. HAMBI 540</name>
    <dbReference type="NCBI Taxonomy" id="1028800"/>
    <lineage>
        <taxon>Bacteria</taxon>
        <taxon>Pseudomonadati</taxon>
        <taxon>Pseudomonadota</taxon>
        <taxon>Alphaproteobacteria</taxon>
        <taxon>Hyphomicrobiales</taxon>
        <taxon>Rhizobiaceae</taxon>
        <taxon>Rhizobium/Agrobacterium group</taxon>
        <taxon>Neorhizobium</taxon>
    </lineage>
</organism>
<dbReference type="KEGG" id="ngg:RG540_CH00150"/>
<dbReference type="Pfam" id="PF06835">
    <property type="entry name" value="LptC"/>
    <property type="match status" value="1"/>
</dbReference>
<feature type="transmembrane region" description="Helical" evidence="1">
    <location>
        <begin position="37"/>
        <end position="60"/>
    </location>
</feature>
<keyword evidence="1" id="KW-0472">Membrane</keyword>
<evidence type="ECO:0000313" key="3">
    <source>
        <dbReference type="Proteomes" id="UP000028181"/>
    </source>
</evidence>
<sequence>MLQHIRKTAGFTAALEPRADAYQAALAHSSLVRKLKILLPILAGVISAAFIAISIVRAYLPENLSIENARIENGKIVMERPAISGRNKDGISYSMTANRALQDIKNSNMITLEDVKAAVPVNDDVIARVIATGADFDRGTDMLDLNSPFDVNLSNGITARFKSAHLDINAGVMNSPEHVDIAMKEGSIVAESLKITDKGHTITFKGQVRVHLDPATIRNQGK</sequence>
<dbReference type="HOGENOM" id="CLU_093446_1_0_5"/>
<keyword evidence="3" id="KW-1185">Reference proteome</keyword>
<gene>
    <name evidence="2" type="ORF">RG540_CH00150</name>
</gene>
<dbReference type="EMBL" id="HG938353">
    <property type="protein sequence ID" value="CDN46213.1"/>
    <property type="molecule type" value="Genomic_DNA"/>
</dbReference>
<dbReference type="eggNOG" id="COG5375">
    <property type="taxonomic scope" value="Bacteria"/>
</dbReference>
<dbReference type="RefSeq" id="WP_038583356.1">
    <property type="nucleotide sequence ID" value="NZ_HG938353.1"/>
</dbReference>
<keyword evidence="1" id="KW-0812">Transmembrane</keyword>
<evidence type="ECO:0000256" key="1">
    <source>
        <dbReference type="SAM" id="Phobius"/>
    </source>
</evidence>
<dbReference type="OrthoDB" id="7873824at2"/>
<reference evidence="3" key="1">
    <citation type="journal article" date="2014" name="BMC Genomics">
        <title>Genome sequencing of two Neorhizobium galegae strains reveals a noeT gene responsible for the unusual acetylation of the nodulation factors.</title>
        <authorList>
            <person name="Osterman J."/>
            <person name="Marsh J."/>
            <person name="Laine P.K."/>
            <person name="Zeng Z."/>
            <person name="Alatalo E."/>
            <person name="Sullivan J.T."/>
            <person name="Young J.P."/>
            <person name="Thomas-Oates J."/>
            <person name="Paulin L."/>
            <person name="Lindstrom K."/>
        </authorList>
    </citation>
    <scope>NUCLEOTIDE SEQUENCE [LARGE SCALE GENOMIC DNA]</scope>
    <source>
        <strain evidence="3">HAMBI 540</strain>
    </source>
</reference>
<proteinExistence type="predicted"/>
<keyword evidence="1" id="KW-1133">Transmembrane helix</keyword>
<accession>A0A068SJP3</accession>
<dbReference type="AlphaFoldDB" id="A0A068SJP3"/>
<evidence type="ECO:0008006" key="4">
    <source>
        <dbReference type="Google" id="ProtNLM"/>
    </source>
</evidence>
<dbReference type="Proteomes" id="UP000028181">
    <property type="component" value="Chromosome I"/>
</dbReference>
<dbReference type="GeneID" id="24256496"/>
<evidence type="ECO:0000313" key="2">
    <source>
        <dbReference type="EMBL" id="CDN46213.1"/>
    </source>
</evidence>